<evidence type="ECO:0000313" key="1">
    <source>
        <dbReference type="EMBL" id="KAH7025958.1"/>
    </source>
</evidence>
<comment type="caution">
    <text evidence="1">The sequence shown here is derived from an EMBL/GenBank/DDBJ whole genome shotgun (WGS) entry which is preliminary data.</text>
</comment>
<proteinExistence type="predicted"/>
<sequence length="166" mass="18347">MFNLHLAQEGSPFSPVIRERIALRRQVKQSSLRPRLSTCCKKGQQWGGGSSSRLHLSGPRELARLLLQNFRGCPHRAFEVGPHGHSARSGLDLKECNGPGLRWALRTAFVLAVSPSKHINHDLEGPSTGAYLPINIPEVQAQLIELVNVRGGARRNRNHPDAAPQY</sequence>
<dbReference type="AlphaFoldDB" id="A0A9P8Y2G8"/>
<dbReference type="Proteomes" id="UP000756346">
    <property type="component" value="Unassembled WGS sequence"/>
</dbReference>
<reference evidence="1" key="1">
    <citation type="journal article" date="2021" name="Nat. Commun.">
        <title>Genetic determinants of endophytism in the Arabidopsis root mycobiome.</title>
        <authorList>
            <person name="Mesny F."/>
            <person name="Miyauchi S."/>
            <person name="Thiergart T."/>
            <person name="Pickel B."/>
            <person name="Atanasova L."/>
            <person name="Karlsson M."/>
            <person name="Huettel B."/>
            <person name="Barry K.W."/>
            <person name="Haridas S."/>
            <person name="Chen C."/>
            <person name="Bauer D."/>
            <person name="Andreopoulos W."/>
            <person name="Pangilinan J."/>
            <person name="LaButti K."/>
            <person name="Riley R."/>
            <person name="Lipzen A."/>
            <person name="Clum A."/>
            <person name="Drula E."/>
            <person name="Henrissat B."/>
            <person name="Kohler A."/>
            <person name="Grigoriev I.V."/>
            <person name="Martin F.M."/>
            <person name="Hacquard S."/>
        </authorList>
    </citation>
    <scope>NUCLEOTIDE SEQUENCE</scope>
    <source>
        <strain evidence="1">MPI-CAGE-CH-0230</strain>
    </source>
</reference>
<gene>
    <name evidence="1" type="ORF">B0I36DRAFT_351894</name>
</gene>
<organism evidence="1 2">
    <name type="scientific">Microdochium trichocladiopsis</name>
    <dbReference type="NCBI Taxonomy" id="1682393"/>
    <lineage>
        <taxon>Eukaryota</taxon>
        <taxon>Fungi</taxon>
        <taxon>Dikarya</taxon>
        <taxon>Ascomycota</taxon>
        <taxon>Pezizomycotina</taxon>
        <taxon>Sordariomycetes</taxon>
        <taxon>Xylariomycetidae</taxon>
        <taxon>Xylariales</taxon>
        <taxon>Microdochiaceae</taxon>
        <taxon>Microdochium</taxon>
    </lineage>
</organism>
<protein>
    <submittedName>
        <fullName evidence="1">Uncharacterized protein</fullName>
    </submittedName>
</protein>
<dbReference type="RefSeq" id="XP_046009175.1">
    <property type="nucleotide sequence ID" value="XM_046157057.1"/>
</dbReference>
<name>A0A9P8Y2G8_9PEZI</name>
<dbReference type="EMBL" id="JAGTJQ010000008">
    <property type="protein sequence ID" value="KAH7025958.1"/>
    <property type="molecule type" value="Genomic_DNA"/>
</dbReference>
<dbReference type="GeneID" id="70186603"/>
<evidence type="ECO:0000313" key="2">
    <source>
        <dbReference type="Proteomes" id="UP000756346"/>
    </source>
</evidence>
<keyword evidence="2" id="KW-1185">Reference proteome</keyword>
<accession>A0A9P8Y2G8</accession>